<evidence type="ECO:0000313" key="1">
    <source>
        <dbReference type="EMBL" id="EFY05152.1"/>
    </source>
</evidence>
<name>E8LDD7_9FIRM</name>
<sequence length="45" mass="5232">MSKLTLFPQSLSVYYITVADIFATDKGKHSVYILRGRFSIFLYKI</sequence>
<gene>
    <name evidence="1" type="ORF">HMPREF9443_00864</name>
</gene>
<dbReference type="Proteomes" id="UP000004923">
    <property type="component" value="Unassembled WGS sequence"/>
</dbReference>
<proteinExistence type="predicted"/>
<organism evidence="1 2">
    <name type="scientific">Phascolarctobacterium succinatutens YIT 12067</name>
    <dbReference type="NCBI Taxonomy" id="626939"/>
    <lineage>
        <taxon>Bacteria</taxon>
        <taxon>Bacillati</taxon>
        <taxon>Bacillota</taxon>
        <taxon>Negativicutes</taxon>
        <taxon>Acidaminococcales</taxon>
        <taxon>Acidaminococcaceae</taxon>
        <taxon>Phascolarctobacterium</taxon>
    </lineage>
</organism>
<dbReference type="AlphaFoldDB" id="E8LDD7"/>
<protein>
    <submittedName>
        <fullName evidence="1">Uncharacterized protein</fullName>
    </submittedName>
</protein>
<evidence type="ECO:0000313" key="2">
    <source>
        <dbReference type="Proteomes" id="UP000004923"/>
    </source>
</evidence>
<keyword evidence="2" id="KW-1185">Reference proteome</keyword>
<dbReference type="HOGENOM" id="CLU_3203258_0_0_9"/>
<dbReference type="EMBL" id="AEVN01000033">
    <property type="protein sequence ID" value="EFY05152.1"/>
    <property type="molecule type" value="Genomic_DNA"/>
</dbReference>
<comment type="caution">
    <text evidence="1">The sequence shown here is derived from an EMBL/GenBank/DDBJ whole genome shotgun (WGS) entry which is preliminary data.</text>
</comment>
<reference evidence="1 2" key="1">
    <citation type="submission" date="2011-01" db="EMBL/GenBank/DDBJ databases">
        <authorList>
            <person name="Weinstock G."/>
            <person name="Sodergren E."/>
            <person name="Clifton S."/>
            <person name="Fulton L."/>
            <person name="Fulton B."/>
            <person name="Courtney L."/>
            <person name="Fronick C."/>
            <person name="Harrison M."/>
            <person name="Strong C."/>
            <person name="Farmer C."/>
            <person name="Delahaunty K."/>
            <person name="Markovic C."/>
            <person name="Hall O."/>
            <person name="Minx P."/>
            <person name="Tomlinson C."/>
            <person name="Mitreva M."/>
            <person name="Hou S."/>
            <person name="Chen J."/>
            <person name="Wollam A."/>
            <person name="Pepin K.H."/>
            <person name="Johnson M."/>
            <person name="Bhonagiri V."/>
            <person name="Zhang X."/>
            <person name="Suruliraj S."/>
            <person name="Warren W."/>
            <person name="Chinwalla A."/>
            <person name="Mardis E.R."/>
            <person name="Wilson R.K."/>
        </authorList>
    </citation>
    <scope>NUCLEOTIDE SEQUENCE [LARGE SCALE GENOMIC DNA]</scope>
    <source>
        <strain evidence="1 2">YIT 12067</strain>
    </source>
</reference>
<accession>E8LDD7</accession>